<feature type="compositionally biased region" description="Polar residues" evidence="1">
    <location>
        <begin position="187"/>
        <end position="197"/>
    </location>
</feature>
<keyword evidence="3" id="KW-1185">Reference proteome</keyword>
<protein>
    <recommendedName>
        <fullName evidence="4">LTXXQ motif family protein</fullName>
    </recommendedName>
</protein>
<comment type="caution">
    <text evidence="2">The sequence shown here is derived from an EMBL/GenBank/DDBJ whole genome shotgun (WGS) entry which is preliminary data.</text>
</comment>
<dbReference type="EMBL" id="JAIUJR010000002">
    <property type="protein sequence ID" value="MCA0131806.1"/>
    <property type="molecule type" value="Genomic_DNA"/>
</dbReference>
<dbReference type="Proteomes" id="UP001198901">
    <property type="component" value="Unassembled WGS sequence"/>
</dbReference>
<evidence type="ECO:0000256" key="1">
    <source>
        <dbReference type="SAM" id="MobiDB-lite"/>
    </source>
</evidence>
<evidence type="ECO:0000313" key="2">
    <source>
        <dbReference type="EMBL" id="MCA0131806.1"/>
    </source>
</evidence>
<dbReference type="RefSeq" id="WP_224526385.1">
    <property type="nucleotide sequence ID" value="NZ_JAIUJR010000002.1"/>
</dbReference>
<feature type="compositionally biased region" description="Basic and acidic residues" evidence="1">
    <location>
        <begin position="165"/>
        <end position="186"/>
    </location>
</feature>
<feature type="region of interest" description="Disordered" evidence="1">
    <location>
        <begin position="165"/>
        <end position="197"/>
    </location>
</feature>
<proteinExistence type="predicted"/>
<gene>
    <name evidence="2" type="ORF">LBU54_04360</name>
</gene>
<accession>A0ABS7XP84</accession>
<sequence length="197" mass="23233">MKTLIYIVLFFQFALINAQRPGNMRRANFGQDQNTGMREIPKFESLKLAGIFEYDTKKALKKLKLKKSDTVSLSVISKIENYNQKINQINSDNKDLFEGLDIVVNQNMETARASQNRELIRETMTMVRDKLSPVIEQVRGHEQNLNNQIKKLLSEEQNERWIKYQKAEKEKIMPRRRGSNDARNRPDNYNQNRQRRG</sequence>
<evidence type="ECO:0000313" key="3">
    <source>
        <dbReference type="Proteomes" id="UP001198901"/>
    </source>
</evidence>
<name>A0ABS7XP84_9FLAO</name>
<reference evidence="3" key="1">
    <citation type="submission" date="2023-07" db="EMBL/GenBank/DDBJ databases">
        <authorList>
            <person name="Yue Y."/>
        </authorList>
    </citation>
    <scope>NUCLEOTIDE SEQUENCE [LARGE SCALE GENOMIC DNA]</scope>
    <source>
        <strain evidence="3">D23</strain>
    </source>
</reference>
<evidence type="ECO:0008006" key="4">
    <source>
        <dbReference type="Google" id="ProtNLM"/>
    </source>
</evidence>
<organism evidence="2 3">
    <name type="scientific">Winogradskyella alexanderae</name>
    <dbReference type="NCBI Taxonomy" id="2877123"/>
    <lineage>
        <taxon>Bacteria</taxon>
        <taxon>Pseudomonadati</taxon>
        <taxon>Bacteroidota</taxon>
        <taxon>Flavobacteriia</taxon>
        <taxon>Flavobacteriales</taxon>
        <taxon>Flavobacteriaceae</taxon>
        <taxon>Winogradskyella</taxon>
    </lineage>
</organism>